<dbReference type="NCBIfam" id="TIGR00273">
    <property type="entry name" value="LutB/LldF family L-lactate oxidation iron-sulfur protein"/>
    <property type="match status" value="1"/>
</dbReference>
<dbReference type="InterPro" id="IPR004452">
    <property type="entry name" value="LutB/LldF"/>
</dbReference>
<dbReference type="EMBL" id="NXLX01000003">
    <property type="protein sequence ID" value="RDU74301.1"/>
    <property type="molecule type" value="Genomic_DNA"/>
</dbReference>
<dbReference type="OrthoDB" id="5289041at2"/>
<keyword evidence="10" id="KW-1185">Reference proteome</keyword>
<dbReference type="Pfam" id="PF02589">
    <property type="entry name" value="LUD_dom"/>
    <property type="match status" value="1"/>
</dbReference>
<dbReference type="Gene3D" id="1.10.1060.10">
    <property type="entry name" value="Alpha-helical ferredoxin"/>
    <property type="match status" value="1"/>
</dbReference>
<evidence type="ECO:0000259" key="8">
    <source>
        <dbReference type="PROSITE" id="PS51379"/>
    </source>
</evidence>
<keyword evidence="2" id="KW-0004">4Fe-4S</keyword>
<evidence type="ECO:0000256" key="1">
    <source>
        <dbReference type="ARBA" id="ARBA00022448"/>
    </source>
</evidence>
<dbReference type="InterPro" id="IPR017900">
    <property type="entry name" value="4Fe4S_Fe_S_CS"/>
</dbReference>
<dbReference type="GO" id="GO:0051539">
    <property type="term" value="F:4 iron, 4 sulfur cluster binding"/>
    <property type="evidence" value="ECO:0007669"/>
    <property type="project" value="UniProtKB-KW"/>
</dbReference>
<keyword evidence="3" id="KW-0479">Metal-binding</keyword>
<dbReference type="GO" id="GO:0046872">
    <property type="term" value="F:metal ion binding"/>
    <property type="evidence" value="ECO:0007669"/>
    <property type="project" value="UniProtKB-KW"/>
</dbReference>
<dbReference type="InterPro" id="IPR024569">
    <property type="entry name" value="LutB_C"/>
</dbReference>
<proteinExistence type="predicted"/>
<reference evidence="9 10" key="1">
    <citation type="submission" date="2018-04" db="EMBL/GenBank/DDBJ databases">
        <title>Novel Campyloabacter and Helicobacter Species and Strains.</title>
        <authorList>
            <person name="Mannion A.J."/>
            <person name="Shen Z."/>
            <person name="Fox J.G."/>
        </authorList>
    </citation>
    <scope>NUCLEOTIDE SEQUENCE [LARGE SCALE GENOMIC DNA]</scope>
    <source>
        <strain evidence="9 10">MIT 04-9362</strain>
    </source>
</reference>
<evidence type="ECO:0000256" key="4">
    <source>
        <dbReference type="ARBA" id="ARBA00022737"/>
    </source>
</evidence>
<protein>
    <submittedName>
        <fullName evidence="9">Iron-sulfur cluster-binding protein</fullName>
    </submittedName>
</protein>
<dbReference type="InterPro" id="IPR024185">
    <property type="entry name" value="FTHF_cligase-like_sf"/>
</dbReference>
<name>A0A3D8JBN3_9HELI</name>
<dbReference type="PROSITE" id="PS51379">
    <property type="entry name" value="4FE4S_FER_2"/>
    <property type="match status" value="1"/>
</dbReference>
<gene>
    <name evidence="9" type="ORF">CQA57_02130</name>
</gene>
<dbReference type="Gene3D" id="3.40.50.10420">
    <property type="entry name" value="NagB/RpiA/CoA transferase-like"/>
    <property type="match status" value="1"/>
</dbReference>
<sequence length="484" mass="54628">MGSASNFHSNKEFENIIGEKLEDRQLRENLKSAMDTLKGNRKKLIATRYLDWEGLREEARKLKLKALTHLDVLLERFEKNATKNGMKIHWAGSAQEANEIILNLIKENNITSVLKGKSMASEEIHLNSFLKQKGIKAVETDLGELIIQLIDETPVHIVVPAVHKNRYEIGKIFEEKLQAPLEDDPQKLNAIARKHLRKEFESFKMGLTGVNFAIADEGAIWLVENEGNGRMTSTACDIHVAICGIEKVVESFEDASILGTLLVPSATGAQITCYNNIITSPRKEGEKDGPKEVHIILLDNHRSNMLNDKNFFKALSCIRCGTCLNHCPVYDKIGGHAYLSTYPGPIGEVISPQLFGLQNCGYMVNLCSLCGRCSEVCPVKIPLADLIRDLRSEKVGQGNGKVLGYKNENPNKIEQILMNMFSWIATSGFKWRMLLWKVRIFGGLGKILHRYIPILNRWTRYREFPKIDANLHSKVKNMKGVIYE</sequence>
<keyword evidence="1" id="KW-0813">Transport</keyword>
<dbReference type="InterPro" id="IPR009051">
    <property type="entry name" value="Helical_ferredxn"/>
</dbReference>
<keyword evidence="7" id="KW-0411">Iron-sulfur</keyword>
<evidence type="ECO:0000313" key="10">
    <source>
        <dbReference type="Proteomes" id="UP000256695"/>
    </source>
</evidence>
<dbReference type="InterPro" id="IPR003741">
    <property type="entry name" value="LUD_dom"/>
</dbReference>
<dbReference type="Pfam" id="PF11870">
    <property type="entry name" value="LutB_C"/>
    <property type="match status" value="1"/>
</dbReference>
<evidence type="ECO:0000313" key="9">
    <source>
        <dbReference type="EMBL" id="RDU74301.1"/>
    </source>
</evidence>
<dbReference type="SUPFAM" id="SSF100950">
    <property type="entry name" value="NagB/RpiA/CoA transferase-like"/>
    <property type="match status" value="1"/>
</dbReference>
<dbReference type="GO" id="GO:0006089">
    <property type="term" value="P:lactate metabolic process"/>
    <property type="evidence" value="ECO:0007669"/>
    <property type="project" value="InterPro"/>
</dbReference>
<feature type="domain" description="4Fe-4S ferredoxin-type" evidence="8">
    <location>
        <begin position="308"/>
        <end position="338"/>
    </location>
</feature>
<dbReference type="InterPro" id="IPR037171">
    <property type="entry name" value="NagB/RpiA_transferase-like"/>
</dbReference>
<dbReference type="Pfam" id="PF13183">
    <property type="entry name" value="Fer4_8"/>
    <property type="match status" value="1"/>
</dbReference>
<dbReference type="PROSITE" id="PS00198">
    <property type="entry name" value="4FE4S_FER_1"/>
    <property type="match status" value="2"/>
</dbReference>
<evidence type="ECO:0000256" key="2">
    <source>
        <dbReference type="ARBA" id="ARBA00022485"/>
    </source>
</evidence>
<evidence type="ECO:0000256" key="3">
    <source>
        <dbReference type="ARBA" id="ARBA00022723"/>
    </source>
</evidence>
<evidence type="ECO:0000256" key="5">
    <source>
        <dbReference type="ARBA" id="ARBA00022982"/>
    </source>
</evidence>
<evidence type="ECO:0000256" key="7">
    <source>
        <dbReference type="ARBA" id="ARBA00023014"/>
    </source>
</evidence>
<dbReference type="InterPro" id="IPR017896">
    <property type="entry name" value="4Fe4S_Fe-S-bd"/>
</dbReference>
<dbReference type="SUPFAM" id="SSF46548">
    <property type="entry name" value="alpha-helical ferredoxin"/>
    <property type="match status" value="1"/>
</dbReference>
<organism evidence="9 10">
    <name type="scientific">Helicobacter anseris</name>
    <dbReference type="NCBI Taxonomy" id="375926"/>
    <lineage>
        <taxon>Bacteria</taxon>
        <taxon>Pseudomonadati</taxon>
        <taxon>Campylobacterota</taxon>
        <taxon>Epsilonproteobacteria</taxon>
        <taxon>Campylobacterales</taxon>
        <taxon>Helicobacteraceae</taxon>
        <taxon>Helicobacter</taxon>
    </lineage>
</organism>
<comment type="caution">
    <text evidence="9">The sequence shown here is derived from an EMBL/GenBank/DDBJ whole genome shotgun (WGS) entry which is preliminary data.</text>
</comment>
<dbReference type="PANTHER" id="PTHR47153">
    <property type="entry name" value="LACTATE UTILIZATION PROTEIN B"/>
    <property type="match status" value="1"/>
</dbReference>
<accession>A0A3D8JBN3</accession>
<evidence type="ECO:0000256" key="6">
    <source>
        <dbReference type="ARBA" id="ARBA00023004"/>
    </source>
</evidence>
<keyword evidence="4" id="KW-0677">Repeat</keyword>
<dbReference type="AlphaFoldDB" id="A0A3D8JBN3"/>
<dbReference type="Proteomes" id="UP000256695">
    <property type="component" value="Unassembled WGS sequence"/>
</dbReference>
<dbReference type="RefSeq" id="WP_115578596.1">
    <property type="nucleotide sequence ID" value="NZ_NXLX01000003.1"/>
</dbReference>
<keyword evidence="6" id="KW-0408">Iron</keyword>
<keyword evidence="5" id="KW-0249">Electron transport</keyword>
<dbReference type="PANTHER" id="PTHR47153:SF2">
    <property type="entry name" value="LACTATE UTILIZATION PROTEIN B"/>
    <property type="match status" value="1"/>
</dbReference>